<keyword evidence="1" id="KW-0472">Membrane</keyword>
<keyword evidence="1" id="KW-0812">Transmembrane</keyword>
<protein>
    <submittedName>
        <fullName evidence="2">Glycosyltransferase</fullName>
    </submittedName>
</protein>
<dbReference type="InterPro" id="IPR029044">
    <property type="entry name" value="Nucleotide-diphossugar_trans"/>
</dbReference>
<accession>A0A7X2V0P7</accession>
<evidence type="ECO:0000313" key="2">
    <source>
        <dbReference type="EMBL" id="MTD21793.1"/>
    </source>
</evidence>
<sequence length="283" mass="32126">MKICIVSVCYNAHEDAQRFLASVDLAFRATPGLALDVILADNSTIAPAMDIASRQYAFSFKYQKNDNVGYFPAFNKALASQPHGVEGYDFVVVCNVDLVVAEDFFATLLAHPVGGDVGLVAPGIFSDRDGRDLNPKMMRRPKVRKINFMRLVCSNVVLFRWYLKLARLRERARSRAQQRNRGLSATTTVRPPPMYGAHGSFMVFTQRYFAKGADVDYPRFLFGEEVFVAEQLRRHGLSIEHVPGVRVFDKEHASTSQVKLDFICGEHKKSYDYLYTHFLRDRP</sequence>
<dbReference type="SUPFAM" id="SSF53448">
    <property type="entry name" value="Nucleotide-diphospho-sugar transferases"/>
    <property type="match status" value="1"/>
</dbReference>
<keyword evidence="1" id="KW-1133">Transmembrane helix</keyword>
<dbReference type="Gene3D" id="3.90.550.10">
    <property type="entry name" value="Spore Coat Polysaccharide Biosynthesis Protein SpsA, Chain A"/>
    <property type="match status" value="1"/>
</dbReference>
<dbReference type="EMBL" id="WLYI01000035">
    <property type="protein sequence ID" value="MTD21793.1"/>
    <property type="molecule type" value="Genomic_DNA"/>
</dbReference>
<organism evidence="2 3">
    <name type="scientific">Pseudomonas karstica</name>
    <dbReference type="NCBI Taxonomy" id="1055468"/>
    <lineage>
        <taxon>Bacteria</taxon>
        <taxon>Pseudomonadati</taxon>
        <taxon>Pseudomonadota</taxon>
        <taxon>Gammaproteobacteria</taxon>
        <taxon>Pseudomonadales</taxon>
        <taxon>Pseudomonadaceae</taxon>
        <taxon>Pseudomonas</taxon>
    </lineage>
</organism>
<reference evidence="2 3" key="1">
    <citation type="submission" date="2019-11" db="EMBL/GenBank/DDBJ databases">
        <title>Pseudmonas karstica sp. nov. and Pseudomonas spelaei sp. nov. from caves.</title>
        <authorList>
            <person name="Zeman M."/>
        </authorList>
    </citation>
    <scope>NUCLEOTIDE SEQUENCE [LARGE SCALE GENOMIC DNA]</scope>
    <source>
        <strain evidence="2 3">CCM 7891</strain>
    </source>
</reference>
<name>A0A7X2V0P7_9PSED</name>
<dbReference type="GO" id="GO:0016740">
    <property type="term" value="F:transferase activity"/>
    <property type="evidence" value="ECO:0007669"/>
    <property type="project" value="UniProtKB-KW"/>
</dbReference>
<comment type="caution">
    <text evidence="2">The sequence shown here is derived from an EMBL/GenBank/DDBJ whole genome shotgun (WGS) entry which is preliminary data.</text>
</comment>
<dbReference type="AlphaFoldDB" id="A0A7X2V0P7"/>
<evidence type="ECO:0000256" key="1">
    <source>
        <dbReference type="SAM" id="Phobius"/>
    </source>
</evidence>
<keyword evidence="3" id="KW-1185">Reference proteome</keyword>
<keyword evidence="2" id="KW-0808">Transferase</keyword>
<proteinExistence type="predicted"/>
<dbReference type="RefSeq" id="WP_178122410.1">
    <property type="nucleotide sequence ID" value="NZ_JBHSTG010000026.1"/>
</dbReference>
<evidence type="ECO:0000313" key="3">
    <source>
        <dbReference type="Proteomes" id="UP000431485"/>
    </source>
</evidence>
<gene>
    <name evidence="2" type="ORF">GIR22_21935</name>
</gene>
<dbReference type="Proteomes" id="UP000431485">
    <property type="component" value="Unassembled WGS sequence"/>
</dbReference>
<feature type="transmembrane region" description="Helical" evidence="1">
    <location>
        <begin position="146"/>
        <end position="163"/>
    </location>
</feature>